<keyword evidence="5 9" id="KW-0378">Hydrolase</keyword>
<dbReference type="eggNOG" id="KOG1096">
    <property type="taxonomic scope" value="Eukaryota"/>
</dbReference>
<dbReference type="PROSITE" id="PS00485">
    <property type="entry name" value="A_DEAMINASE"/>
    <property type="match status" value="1"/>
</dbReference>
<dbReference type="EMBL" id="LN609528">
    <property type="protein sequence ID" value="CEF63217.1"/>
    <property type="molecule type" value="Genomic_DNA"/>
</dbReference>
<dbReference type="GO" id="GO:0003876">
    <property type="term" value="F:AMP deaminase activity"/>
    <property type="evidence" value="ECO:0007669"/>
    <property type="project" value="UniProtKB-EC"/>
</dbReference>
<dbReference type="EC" id="3.5.4.6" evidence="9"/>
<dbReference type="OrthoDB" id="1723809at2759"/>
<comment type="cofactor">
    <cofactor evidence="1 9">
        <name>Zn(2+)</name>
        <dbReference type="ChEBI" id="CHEBI:29105"/>
    </cofactor>
</comment>
<keyword evidence="6" id="KW-0862">Zinc</keyword>
<dbReference type="SUPFAM" id="SSF51556">
    <property type="entry name" value="Metallo-dependent hydrolases"/>
    <property type="match status" value="1"/>
</dbReference>
<evidence type="ECO:0000256" key="6">
    <source>
        <dbReference type="ARBA" id="ARBA00022833"/>
    </source>
</evidence>
<dbReference type="PANTHER" id="PTHR11359">
    <property type="entry name" value="AMP DEAMINASE"/>
    <property type="match status" value="1"/>
</dbReference>
<dbReference type="InterPro" id="IPR032466">
    <property type="entry name" value="Metal_Hydrolase"/>
</dbReference>
<dbReference type="GeneID" id="36375582"/>
<dbReference type="AlphaFoldDB" id="A0A090L563"/>
<dbReference type="Pfam" id="PF19326">
    <property type="entry name" value="AMP_deaminase"/>
    <property type="match status" value="1"/>
</dbReference>
<dbReference type="GO" id="GO:0032264">
    <property type="term" value="P:IMP salvage"/>
    <property type="evidence" value="ECO:0007669"/>
    <property type="project" value="UniProtKB-UniPathway"/>
</dbReference>
<dbReference type="FunFam" id="4.10.800.20:FF:000001">
    <property type="entry name" value="AMP deaminase"/>
    <property type="match status" value="1"/>
</dbReference>
<reference evidence="10 11" key="1">
    <citation type="submission" date="2014-09" db="EMBL/GenBank/DDBJ databases">
        <authorList>
            <person name="Martin A.A."/>
        </authorList>
    </citation>
    <scope>NUCLEOTIDE SEQUENCE</scope>
    <source>
        <strain evidence="11">ED321</strain>
        <strain evidence="10">ED321 Heterogonic</strain>
    </source>
</reference>
<dbReference type="WBParaSite" id="SRAE_1000148000.1">
    <property type="protein sequence ID" value="SRAE_1000148000.1"/>
    <property type="gene ID" value="WBGene00258087"/>
</dbReference>
<evidence type="ECO:0000313" key="10">
    <source>
        <dbReference type="EMBL" id="CEF63217.1"/>
    </source>
</evidence>
<evidence type="ECO:0000313" key="12">
    <source>
        <dbReference type="WBParaSite" id="SRAE_1000148000.1"/>
    </source>
</evidence>
<reference evidence="12" key="2">
    <citation type="submission" date="2020-12" db="UniProtKB">
        <authorList>
            <consortium name="WormBaseParasite"/>
        </authorList>
    </citation>
    <scope>IDENTIFICATION</scope>
</reference>
<keyword evidence="11" id="KW-1185">Reference proteome</keyword>
<name>A0A090L563_STRRB</name>
<dbReference type="Gene3D" id="4.10.800.20">
    <property type="match status" value="1"/>
</dbReference>
<dbReference type="GO" id="GO:0005829">
    <property type="term" value="C:cytosol"/>
    <property type="evidence" value="ECO:0007669"/>
    <property type="project" value="TreeGrafter"/>
</dbReference>
<dbReference type="InterPro" id="IPR006329">
    <property type="entry name" value="AMPD"/>
</dbReference>
<dbReference type="GO" id="GO:0046872">
    <property type="term" value="F:metal ion binding"/>
    <property type="evidence" value="ECO:0007669"/>
    <property type="project" value="UniProtKB-KW"/>
</dbReference>
<evidence type="ECO:0000256" key="2">
    <source>
        <dbReference type="ARBA" id="ARBA00004955"/>
    </source>
</evidence>
<evidence type="ECO:0000256" key="3">
    <source>
        <dbReference type="ARBA" id="ARBA00006676"/>
    </source>
</evidence>
<dbReference type="NCBIfam" id="TIGR01429">
    <property type="entry name" value="AMP_deaminase"/>
    <property type="match status" value="1"/>
</dbReference>
<comment type="catalytic activity">
    <reaction evidence="9">
        <text>AMP + H2O + H(+) = IMP + NH4(+)</text>
        <dbReference type="Rhea" id="RHEA:14777"/>
        <dbReference type="ChEBI" id="CHEBI:15377"/>
        <dbReference type="ChEBI" id="CHEBI:15378"/>
        <dbReference type="ChEBI" id="CHEBI:28938"/>
        <dbReference type="ChEBI" id="CHEBI:58053"/>
        <dbReference type="ChEBI" id="CHEBI:456215"/>
        <dbReference type="EC" id="3.5.4.6"/>
    </reaction>
</comment>
<dbReference type="FunFam" id="3.20.20.140:FF:000035">
    <property type="entry name" value="Probable amp deaminase"/>
    <property type="match status" value="1"/>
</dbReference>
<organism evidence="10">
    <name type="scientific">Strongyloides ratti</name>
    <name type="common">Parasitic roundworm</name>
    <dbReference type="NCBI Taxonomy" id="34506"/>
    <lineage>
        <taxon>Eukaryota</taxon>
        <taxon>Metazoa</taxon>
        <taxon>Ecdysozoa</taxon>
        <taxon>Nematoda</taxon>
        <taxon>Chromadorea</taxon>
        <taxon>Rhabditida</taxon>
        <taxon>Tylenchina</taxon>
        <taxon>Panagrolaimomorpha</taxon>
        <taxon>Strongyloidoidea</taxon>
        <taxon>Strongyloididae</taxon>
        <taxon>Strongyloides</taxon>
    </lineage>
</organism>
<evidence type="ECO:0000256" key="9">
    <source>
        <dbReference type="PIRNR" id="PIRNR001251"/>
    </source>
</evidence>
<evidence type="ECO:0000256" key="5">
    <source>
        <dbReference type="ARBA" id="ARBA00022801"/>
    </source>
</evidence>
<comment type="pathway">
    <text evidence="2">Purine metabolism; IMP biosynthesis via salvage pathway; IMP from AMP: step 1/1.</text>
</comment>
<evidence type="ECO:0000313" key="11">
    <source>
        <dbReference type="Proteomes" id="UP000035682"/>
    </source>
</evidence>
<dbReference type="PANTHER" id="PTHR11359:SF0">
    <property type="entry name" value="AMP DEAMINASE"/>
    <property type="match status" value="1"/>
</dbReference>
<evidence type="ECO:0000313" key="13">
    <source>
        <dbReference type="WormBase" id="SRAE_1000148000"/>
    </source>
</evidence>
<sequence>MSFALEKNSDVLLFANSNERDTSSDRNKRISNIVIESFSNGANQMSNECGADKQLVEAILLRYEYMERSGNFFPQTTKSFIEKKFEFELQKCYKPKIDMNTSYNYPETPQDHWMLNTPLPKYDKIFTLTREDGVYRIRDKSGEYIKELDAYFLSKNKYLKDYEKMVGIVSDGPLKSFCYRRLSYLQNKFQLYLLRNEQRELHEQKSIRHRDFYNVRKVDTHIHAASSMNQKHLLRFIKRKMKTENDTVVLEKDGKKITMGEMFKGLNIEPYDLNVDILDVHAYKNAFHRLDKFNHKYNPIGESTLRQIFMNIDNYVEGKYFAEVLKEVFKELEESKYQHIEPRLSIYGHKKNEWSKLAKWAIKHDVWSTNSKFLIQIPRLYDIYKEKKYISNFDQLLDNIFTPLFEVTNDPSSDPDLFRFLLQITGIDSVDDESKHEYIQFDKFTPNPKDYTDAENPSYTYYMYYLYSNIAMLNAFRRLRNLNVLSFRLHSGEAGHPHHLIDSFLTAESICHGILLRKLPVIQYLFYLTKIGISMSPLSNNSLLIPYHRNPLPEFLMKGLNVSLSTDDPLQFHLTKEALMEEYSIAVQVWKLSPTDMCELALNSVRQSGFEDKIKYYWLGPNFKNEGALGNDISRTNVPDIRISFRYEALVDELAQIFKNVKR</sequence>
<dbReference type="InterPro" id="IPR006650">
    <property type="entry name" value="A/AMP_deam_AS"/>
</dbReference>
<keyword evidence="7" id="KW-0546">Nucleotide metabolism</keyword>
<evidence type="ECO:0000256" key="8">
    <source>
        <dbReference type="ARBA" id="ARBA00054146"/>
    </source>
</evidence>
<dbReference type="Proteomes" id="UP000035682">
    <property type="component" value="Unplaced"/>
</dbReference>
<evidence type="ECO:0000256" key="4">
    <source>
        <dbReference type="ARBA" id="ARBA00022723"/>
    </source>
</evidence>
<protein>
    <recommendedName>
        <fullName evidence="9">AMP deaminase</fullName>
        <ecNumber evidence="9">3.5.4.6</ecNumber>
    </recommendedName>
</protein>
<comment type="similarity">
    <text evidence="3 9">Belongs to the metallo-dependent hydrolases superfamily. Adenosine and AMP deaminases family.</text>
</comment>
<evidence type="ECO:0000256" key="1">
    <source>
        <dbReference type="ARBA" id="ARBA00001947"/>
    </source>
</evidence>
<accession>A0A090L563</accession>
<dbReference type="CTD" id="36375582"/>
<dbReference type="RefSeq" id="XP_024502419.1">
    <property type="nucleotide sequence ID" value="XM_024648441.1"/>
</dbReference>
<dbReference type="OMA" id="FHRKFPY"/>
<dbReference type="UniPathway" id="UPA00591">
    <property type="reaction ID" value="UER00663"/>
</dbReference>
<keyword evidence="4 9" id="KW-0479">Metal-binding</keyword>
<proteinExistence type="inferred from homology"/>
<dbReference type="Gene3D" id="3.20.20.140">
    <property type="entry name" value="Metal-dependent hydrolases"/>
    <property type="match status" value="1"/>
</dbReference>
<comment type="function">
    <text evidence="8">AMP deaminase plays a critical role in energy metabolism. Catalyzes the deamination of AMP to IMP and plays an important role in the purine nucleotide cycle.</text>
</comment>
<dbReference type="STRING" id="34506.A0A090L563"/>
<gene>
    <name evidence="10 12 13" type="ORF">SRAE_1000148000</name>
</gene>
<dbReference type="PIRSF" id="PIRSF001251">
    <property type="entry name" value="AMP_deaminase_met"/>
    <property type="match status" value="1"/>
</dbReference>
<dbReference type="WormBase" id="SRAE_1000148000">
    <property type="protein sequence ID" value="SRP10070"/>
    <property type="gene ID" value="WBGene00258087"/>
</dbReference>
<dbReference type="GO" id="GO:0046033">
    <property type="term" value="P:AMP metabolic process"/>
    <property type="evidence" value="ECO:0007669"/>
    <property type="project" value="TreeGrafter"/>
</dbReference>
<evidence type="ECO:0000256" key="7">
    <source>
        <dbReference type="ARBA" id="ARBA00023080"/>
    </source>
</evidence>